<evidence type="ECO:0000259" key="3">
    <source>
        <dbReference type="Pfam" id="PF22910"/>
    </source>
</evidence>
<protein>
    <submittedName>
        <fullName evidence="5">Protein ENHANCED DISEASE RESISTANCE 4-like</fullName>
    </submittedName>
</protein>
<feature type="compositionally biased region" description="Polar residues" evidence="1">
    <location>
        <begin position="71"/>
        <end position="83"/>
    </location>
</feature>
<dbReference type="Proteomes" id="UP000694864">
    <property type="component" value="Chromosome 20"/>
</dbReference>
<feature type="compositionally biased region" description="Basic and acidic residues" evidence="1">
    <location>
        <begin position="119"/>
        <end position="133"/>
    </location>
</feature>
<organism evidence="4 5">
    <name type="scientific">Camelina sativa</name>
    <name type="common">False flax</name>
    <name type="synonym">Myagrum sativum</name>
    <dbReference type="NCBI Taxonomy" id="90675"/>
    <lineage>
        <taxon>Eukaryota</taxon>
        <taxon>Viridiplantae</taxon>
        <taxon>Streptophyta</taxon>
        <taxon>Embryophyta</taxon>
        <taxon>Tracheophyta</taxon>
        <taxon>Spermatophyta</taxon>
        <taxon>Magnoliopsida</taxon>
        <taxon>eudicotyledons</taxon>
        <taxon>Gunneridae</taxon>
        <taxon>Pentapetalae</taxon>
        <taxon>rosids</taxon>
        <taxon>malvids</taxon>
        <taxon>Brassicales</taxon>
        <taxon>Brassicaceae</taxon>
        <taxon>Camelineae</taxon>
        <taxon>Camelina</taxon>
    </lineage>
</organism>
<feature type="compositionally biased region" description="Basic and acidic residues" evidence="1">
    <location>
        <begin position="56"/>
        <end position="70"/>
    </location>
</feature>
<gene>
    <name evidence="5" type="primary">LOC104768715</name>
</gene>
<dbReference type="Pfam" id="PF22910">
    <property type="entry name" value="EDR4-like_1st"/>
    <property type="match status" value="1"/>
</dbReference>
<keyword evidence="4" id="KW-1185">Reference proteome</keyword>
<dbReference type="InterPro" id="IPR021480">
    <property type="entry name" value="Zinc_ribbon_12"/>
</dbReference>
<feature type="domain" description="Enhanced disease resistance 4-like N-terminal" evidence="3">
    <location>
        <begin position="8"/>
        <end position="41"/>
    </location>
</feature>
<feature type="compositionally biased region" description="Polar residues" evidence="1">
    <location>
        <begin position="244"/>
        <end position="257"/>
    </location>
</feature>
<name>A0ABM0XU33_CAMSA</name>
<feature type="compositionally biased region" description="Polar residues" evidence="1">
    <location>
        <begin position="101"/>
        <end position="114"/>
    </location>
</feature>
<accession>A0ABM0XU33</accession>
<dbReference type="PANTHER" id="PTHR31105:SF38">
    <property type="entry name" value="PROTEIN ENHANCED DISEASE RESISTANCE 4"/>
    <property type="match status" value="1"/>
</dbReference>
<dbReference type="InterPro" id="IPR055126">
    <property type="entry name" value="EDR4-like_N"/>
</dbReference>
<feature type="region of interest" description="Disordered" evidence="1">
    <location>
        <begin position="44"/>
        <end position="148"/>
    </location>
</feature>
<feature type="region of interest" description="Disordered" evidence="1">
    <location>
        <begin position="583"/>
        <end position="628"/>
    </location>
</feature>
<proteinExistence type="predicted"/>
<dbReference type="InterPro" id="IPR040244">
    <property type="entry name" value="EDR4-like"/>
</dbReference>
<feature type="region of interest" description="Disordered" evidence="1">
    <location>
        <begin position="163"/>
        <end position="192"/>
    </location>
</feature>
<evidence type="ECO:0000256" key="1">
    <source>
        <dbReference type="SAM" id="MobiDB-lite"/>
    </source>
</evidence>
<feature type="region of interest" description="Disordered" evidence="1">
    <location>
        <begin position="204"/>
        <end position="299"/>
    </location>
</feature>
<dbReference type="Pfam" id="PF11331">
    <property type="entry name" value="Zn_ribbon_12"/>
    <property type="match status" value="1"/>
</dbReference>
<feature type="domain" description="Probable zinc-ribbon" evidence="2">
    <location>
        <begin position="528"/>
        <end position="572"/>
    </location>
</feature>
<reference evidence="5" key="2">
    <citation type="submission" date="2025-08" db="UniProtKB">
        <authorList>
            <consortium name="RefSeq"/>
        </authorList>
    </citation>
    <scope>IDENTIFICATION</scope>
    <source>
        <tissue evidence="5">Leaf</tissue>
    </source>
</reference>
<feature type="region of interest" description="Disordered" evidence="1">
    <location>
        <begin position="427"/>
        <end position="478"/>
    </location>
</feature>
<feature type="compositionally biased region" description="Polar residues" evidence="1">
    <location>
        <begin position="453"/>
        <end position="471"/>
    </location>
</feature>
<dbReference type="GeneID" id="104768715"/>
<feature type="compositionally biased region" description="Acidic residues" evidence="1">
    <location>
        <begin position="284"/>
        <end position="297"/>
    </location>
</feature>
<sequence>MASRTGQKIRLVKCPKCLKILQEDEDVPVYQCGGCSAILQAKRRNIAPNSTPSAVETERAQANEPPREPETNNVSSNSGQDTVLPSPIESTEKELGDLELSNGNETNEIQQQECSLGDDSEKNEGEDNSRLKSDMMNTMSEAAGSGASSGYLSVDHVVAGRASNSSGNVEISPDASPVEEKQSPLDYPANKTPSAYDLVAVKASNSSDNVEISPGASPVEEKQSPLDYPANKTPSAYDLVAGRASNSSGNAEISPDTSPVEDKQSQLDYPANKTSSAYDGSESSSEEMEDQLLDEDQQQWKTFQKIRSDKFEMPRYPGNYKEEGASSSSTFFDNRRNGITTYNERPQPNMSLQLERRGGRLGTQGRRHVTEQLRPEVPFYPREPYTRLSPSYPSHDEFDRYSRAHSLQMPPYGGGMNHEFVDYMYSNNPRARGRGQGSRISGEMASDRRNHPGWSSGQLHNSNYSSYSASPQRPMEQSEYQPRWSHEIVSDVEDHHQRNRHANHLHELQNRRFKERQRVAKRHVRPTAGGAPFVSCYRCSENLQLPVDFLIFKRKHHLLRCGTCTTVLRFSLQSRTHLVPAVTHDTDVHRSSSSTAESPRDGAPSQPEKLSSSVQDEELPAARGSPLHRLMGYSTVSQVFKASQRPPSV</sequence>
<evidence type="ECO:0000313" key="4">
    <source>
        <dbReference type="Proteomes" id="UP000694864"/>
    </source>
</evidence>
<reference evidence="4" key="1">
    <citation type="journal article" date="2014" name="Nat. Commun.">
        <title>The emerging biofuel crop Camelina sativa retains a highly undifferentiated hexaploid genome structure.</title>
        <authorList>
            <person name="Kagale S."/>
            <person name="Koh C."/>
            <person name="Nixon J."/>
            <person name="Bollina V."/>
            <person name="Clarke W.E."/>
            <person name="Tuteja R."/>
            <person name="Spillane C."/>
            <person name="Robinson S.J."/>
            <person name="Links M.G."/>
            <person name="Clarke C."/>
            <person name="Higgins E.E."/>
            <person name="Huebert T."/>
            <person name="Sharpe A.G."/>
            <person name="Parkin I.A."/>
        </authorList>
    </citation>
    <scope>NUCLEOTIDE SEQUENCE [LARGE SCALE GENOMIC DNA]</scope>
    <source>
        <strain evidence="4">cv. DH55</strain>
    </source>
</reference>
<evidence type="ECO:0000259" key="2">
    <source>
        <dbReference type="Pfam" id="PF11331"/>
    </source>
</evidence>
<dbReference type="PANTHER" id="PTHR31105">
    <property type="entry name" value="EXTRA-LARGE G-PROTEIN-LIKE"/>
    <property type="match status" value="1"/>
</dbReference>
<evidence type="ECO:0000313" key="5">
    <source>
        <dbReference type="RefSeq" id="XP_010491052.1"/>
    </source>
</evidence>
<dbReference type="RefSeq" id="XP_010491052.1">
    <property type="nucleotide sequence ID" value="XM_010492750.2"/>
</dbReference>